<dbReference type="Gene3D" id="1.10.260.40">
    <property type="entry name" value="lambda repressor-like DNA-binding domains"/>
    <property type="match status" value="1"/>
</dbReference>
<evidence type="ECO:0000256" key="3">
    <source>
        <dbReference type="ARBA" id="ARBA00023163"/>
    </source>
</evidence>
<name>A0A0R1RL09_9LACO</name>
<dbReference type="PATRIC" id="fig|1423778.4.peg.1693"/>
<reference evidence="5 6" key="1">
    <citation type="journal article" date="2015" name="Genome Announc.">
        <title>Expanding the biotechnology potential of lactobacilli through comparative genomics of 213 strains and associated genera.</title>
        <authorList>
            <person name="Sun Z."/>
            <person name="Harris H.M."/>
            <person name="McCann A."/>
            <person name="Guo C."/>
            <person name="Argimon S."/>
            <person name="Zhang W."/>
            <person name="Yang X."/>
            <person name="Jeffery I.B."/>
            <person name="Cooney J.C."/>
            <person name="Kagawa T.F."/>
            <person name="Liu W."/>
            <person name="Song Y."/>
            <person name="Salvetti E."/>
            <person name="Wrobel A."/>
            <person name="Rasinkangas P."/>
            <person name="Parkhill J."/>
            <person name="Rea M.C."/>
            <person name="O'Sullivan O."/>
            <person name="Ritari J."/>
            <person name="Douillard F.P."/>
            <person name="Paul Ross R."/>
            <person name="Yang R."/>
            <person name="Briner A.E."/>
            <person name="Felis G.E."/>
            <person name="de Vos W.M."/>
            <person name="Barrangou R."/>
            <person name="Klaenhammer T.R."/>
            <person name="Caufield P.W."/>
            <person name="Cui Y."/>
            <person name="Zhang H."/>
            <person name="O'Toole P.W."/>
        </authorList>
    </citation>
    <scope>NUCLEOTIDE SEQUENCE [LARGE SCALE GENOMIC DNA]</scope>
    <source>
        <strain evidence="5 6">DSM 15707</strain>
    </source>
</reference>
<dbReference type="AlphaFoldDB" id="A0A0R1RL09"/>
<evidence type="ECO:0000313" key="6">
    <source>
        <dbReference type="Proteomes" id="UP000051697"/>
    </source>
</evidence>
<dbReference type="PROSITE" id="PS00356">
    <property type="entry name" value="HTH_LACI_1"/>
    <property type="match status" value="1"/>
</dbReference>
<comment type="caution">
    <text evidence="5">The sequence shown here is derived from an EMBL/GenBank/DDBJ whole genome shotgun (WGS) entry which is preliminary data.</text>
</comment>
<dbReference type="InterPro" id="IPR000843">
    <property type="entry name" value="HTH_LacI"/>
</dbReference>
<dbReference type="KEGG" id="lol:LACOL_0924"/>
<keyword evidence="3" id="KW-0804">Transcription</keyword>
<dbReference type="SUPFAM" id="SSF53822">
    <property type="entry name" value="Periplasmic binding protein-like I"/>
    <property type="match status" value="1"/>
</dbReference>
<dbReference type="InterPro" id="IPR001761">
    <property type="entry name" value="Peripla_BP/Lac1_sug-bd_dom"/>
</dbReference>
<keyword evidence="2" id="KW-0238">DNA-binding</keyword>
<organism evidence="5 6">
    <name type="scientific">Paucilactobacillus oligofermentans DSM 15707 = LMG 22743</name>
    <dbReference type="NCBI Taxonomy" id="1423778"/>
    <lineage>
        <taxon>Bacteria</taxon>
        <taxon>Bacillati</taxon>
        <taxon>Bacillota</taxon>
        <taxon>Bacilli</taxon>
        <taxon>Lactobacillales</taxon>
        <taxon>Lactobacillaceae</taxon>
        <taxon>Paucilactobacillus</taxon>
    </lineage>
</organism>
<proteinExistence type="predicted"/>
<dbReference type="CDD" id="cd01392">
    <property type="entry name" value="HTH_LacI"/>
    <property type="match status" value="1"/>
</dbReference>
<dbReference type="STRING" id="1423778.FC70_GL001655"/>
<evidence type="ECO:0000259" key="4">
    <source>
        <dbReference type="PROSITE" id="PS50932"/>
    </source>
</evidence>
<dbReference type="EMBL" id="AZFE01000032">
    <property type="protein sequence ID" value="KRL54853.1"/>
    <property type="molecule type" value="Genomic_DNA"/>
</dbReference>
<gene>
    <name evidence="5" type="ORF">FC70_GL001655</name>
</gene>
<dbReference type="GO" id="GO:0000976">
    <property type="term" value="F:transcription cis-regulatory region binding"/>
    <property type="evidence" value="ECO:0007669"/>
    <property type="project" value="TreeGrafter"/>
</dbReference>
<keyword evidence="1" id="KW-0805">Transcription regulation</keyword>
<evidence type="ECO:0000256" key="1">
    <source>
        <dbReference type="ARBA" id="ARBA00023015"/>
    </source>
</evidence>
<dbReference type="SMART" id="SM00354">
    <property type="entry name" value="HTH_LACI"/>
    <property type="match status" value="1"/>
</dbReference>
<dbReference type="InterPro" id="IPR028082">
    <property type="entry name" value="Peripla_BP_I"/>
</dbReference>
<accession>A0A0R1RL09</accession>
<dbReference type="Gene3D" id="3.40.50.2300">
    <property type="match status" value="2"/>
</dbReference>
<dbReference type="InterPro" id="IPR010982">
    <property type="entry name" value="Lambda_DNA-bd_dom_sf"/>
</dbReference>
<feature type="domain" description="HTH lacI-type" evidence="4">
    <location>
        <begin position="2"/>
        <end position="56"/>
    </location>
</feature>
<dbReference type="Proteomes" id="UP000051697">
    <property type="component" value="Unassembled WGS sequence"/>
</dbReference>
<dbReference type="PANTHER" id="PTHR30146:SF109">
    <property type="entry name" value="HTH-TYPE TRANSCRIPTIONAL REGULATOR GALS"/>
    <property type="match status" value="1"/>
</dbReference>
<evidence type="ECO:0000256" key="2">
    <source>
        <dbReference type="ARBA" id="ARBA00023125"/>
    </source>
</evidence>
<dbReference type="PROSITE" id="PS50932">
    <property type="entry name" value="HTH_LACI_2"/>
    <property type="match status" value="1"/>
</dbReference>
<dbReference type="GO" id="GO:0003700">
    <property type="term" value="F:DNA-binding transcription factor activity"/>
    <property type="evidence" value="ECO:0007669"/>
    <property type="project" value="TreeGrafter"/>
</dbReference>
<dbReference type="Pfam" id="PF00532">
    <property type="entry name" value="Peripla_BP_1"/>
    <property type="match status" value="1"/>
</dbReference>
<sequence length="325" mass="36573">MITIQDIANKAGVSISTVSRALDNSTRISLVTRKRIQALAQDMGYTPNFAAKNLMADESNTVGVVFQPQNSKISGNDFVLHELFGINQQLQSFNYLLATATGNSWGEVFESVKTMVQAGKVRRFILLYTTEHDPITQLLKEFKARVVVTGEPQANTQTLYVDNDNFNASKQATELITNHFKLNHPIFIRTQGNWLFEDNRELGFKSVWPTAQVLKLSESFSDQKQQLKEYFEQHPEVDGIVASDDKIALLAQLQGEMYLKSHPQLPTIGFNASEYVQLSKANFYSVDVQPDILGVESVKLLFNDKCSDSNLNNIMVPYKLPKINN</sequence>
<dbReference type="SUPFAM" id="SSF47413">
    <property type="entry name" value="lambda repressor-like DNA-binding domains"/>
    <property type="match status" value="1"/>
</dbReference>
<dbReference type="CDD" id="cd06294">
    <property type="entry name" value="PBP1_MalR-like"/>
    <property type="match status" value="1"/>
</dbReference>
<dbReference type="RefSeq" id="WP_057890566.1">
    <property type="nucleotide sequence ID" value="NZ_AZFE01000032.1"/>
</dbReference>
<dbReference type="PANTHER" id="PTHR30146">
    <property type="entry name" value="LACI-RELATED TRANSCRIPTIONAL REPRESSOR"/>
    <property type="match status" value="1"/>
</dbReference>
<dbReference type="Pfam" id="PF00356">
    <property type="entry name" value="LacI"/>
    <property type="match status" value="1"/>
</dbReference>
<protein>
    <recommendedName>
        <fullName evidence="4">HTH lacI-type domain-containing protein</fullName>
    </recommendedName>
</protein>
<dbReference type="OrthoDB" id="9788209at2"/>
<evidence type="ECO:0000313" key="5">
    <source>
        <dbReference type="EMBL" id="KRL54853.1"/>
    </source>
</evidence>
<keyword evidence="6" id="KW-1185">Reference proteome</keyword>